<organism evidence="5 6">
    <name type="scientific">Torulaspora globosa</name>
    <dbReference type="NCBI Taxonomy" id="48254"/>
    <lineage>
        <taxon>Eukaryota</taxon>
        <taxon>Fungi</taxon>
        <taxon>Dikarya</taxon>
        <taxon>Ascomycota</taxon>
        <taxon>Saccharomycotina</taxon>
        <taxon>Saccharomycetes</taxon>
        <taxon>Saccharomycetales</taxon>
        <taxon>Saccharomycetaceae</taxon>
        <taxon>Torulaspora</taxon>
    </lineage>
</organism>
<proteinExistence type="predicted"/>
<reference evidence="5 6" key="1">
    <citation type="submission" date="2020-06" db="EMBL/GenBank/DDBJ databases">
        <title>The yeast mating-type switching endonuclease HO is a domesticated member of an unorthodox homing genetic element family.</title>
        <authorList>
            <person name="Coughlan A.Y."/>
            <person name="Lombardi L."/>
            <person name="Braun-Galleani S."/>
            <person name="Martos A.R."/>
            <person name="Galeote V."/>
            <person name="Bigey F."/>
            <person name="Dequin S."/>
            <person name="Byrne K.P."/>
            <person name="Wolfe K.H."/>
        </authorList>
    </citation>
    <scope>NUCLEOTIDE SEQUENCE [LARGE SCALE GENOMIC DNA]</scope>
    <source>
        <strain evidence="5 6">CBS2947</strain>
    </source>
</reference>
<dbReference type="Gene3D" id="1.25.40.20">
    <property type="entry name" value="Ankyrin repeat-containing domain"/>
    <property type="match status" value="1"/>
</dbReference>
<gene>
    <name evidence="5" type="ORF">HG537_0F00830</name>
</gene>
<dbReference type="PROSITE" id="PS50297">
    <property type="entry name" value="ANK_REP_REGION"/>
    <property type="match status" value="1"/>
</dbReference>
<dbReference type="PANTHER" id="PTHR24180">
    <property type="entry name" value="CYCLIN-DEPENDENT KINASE INHIBITOR 2C-RELATED"/>
    <property type="match status" value="1"/>
</dbReference>
<name>A0A7H9HXZ9_9SACH</name>
<dbReference type="AlphaFoldDB" id="A0A7H9HXZ9"/>
<evidence type="ECO:0000313" key="5">
    <source>
        <dbReference type="EMBL" id="QLQ81322.1"/>
    </source>
</evidence>
<dbReference type="OrthoDB" id="19174at2759"/>
<protein>
    <submittedName>
        <fullName evidence="5">Uncharacterized protein</fullName>
    </submittedName>
</protein>
<evidence type="ECO:0000256" key="4">
    <source>
        <dbReference type="SAM" id="MobiDB-lite"/>
    </source>
</evidence>
<feature type="repeat" description="ANK" evidence="3">
    <location>
        <begin position="53"/>
        <end position="86"/>
    </location>
</feature>
<accession>A0A7H9HXZ9</accession>
<feature type="compositionally biased region" description="Low complexity" evidence="4">
    <location>
        <begin position="213"/>
        <end position="226"/>
    </location>
</feature>
<dbReference type="Proteomes" id="UP000510647">
    <property type="component" value="Chromosome 6"/>
</dbReference>
<dbReference type="InterPro" id="IPR051637">
    <property type="entry name" value="Ank_repeat_dom-contain_49"/>
</dbReference>
<evidence type="ECO:0000313" key="6">
    <source>
        <dbReference type="Proteomes" id="UP000510647"/>
    </source>
</evidence>
<dbReference type="InterPro" id="IPR002110">
    <property type="entry name" value="Ankyrin_rpt"/>
</dbReference>
<dbReference type="InterPro" id="IPR036770">
    <property type="entry name" value="Ankyrin_rpt-contain_sf"/>
</dbReference>
<evidence type="ECO:0000256" key="2">
    <source>
        <dbReference type="ARBA" id="ARBA00023043"/>
    </source>
</evidence>
<keyword evidence="2 3" id="KW-0040">ANK repeat</keyword>
<evidence type="ECO:0000256" key="3">
    <source>
        <dbReference type="PROSITE-ProRule" id="PRU00023"/>
    </source>
</evidence>
<dbReference type="PANTHER" id="PTHR24180:SF57">
    <property type="entry name" value="ANKYRIN REPEAT DOMAIN-CONTAINING PROTEIN 39"/>
    <property type="match status" value="1"/>
</dbReference>
<dbReference type="SUPFAM" id="SSF48403">
    <property type="entry name" value="Ankyrin repeat"/>
    <property type="match status" value="1"/>
</dbReference>
<feature type="region of interest" description="Disordered" evidence="4">
    <location>
        <begin position="213"/>
        <end position="232"/>
    </location>
</feature>
<dbReference type="EMBL" id="CP059272">
    <property type="protein sequence ID" value="QLQ81322.1"/>
    <property type="molecule type" value="Genomic_DNA"/>
</dbReference>
<keyword evidence="1" id="KW-0677">Repeat</keyword>
<evidence type="ECO:0000256" key="1">
    <source>
        <dbReference type="ARBA" id="ARBA00022737"/>
    </source>
</evidence>
<sequence length="232" mass="26295">MTIQLAQQHIVKALIRTIEPMNIWTAASDGREDLVDQILGQNTELNANSKDPNGYTAVHAAAAYGHIDLLRKLCHQYGGDINIRDNDGDTPLHHCEDVNTAKVIVEELGGDITLTNDEGKTALQSFEEDAEFPELIQYMRLQCGVPQNQDSLGIDQQQLEQFKDSIRYTLETEPDDTNDPESQARRRKLEQIIQGENVEQELENYIREIVRSQGMNGQTTGHQQQTNIKRRK</sequence>
<dbReference type="SMART" id="SM00248">
    <property type="entry name" value="ANK"/>
    <property type="match status" value="2"/>
</dbReference>
<dbReference type="PROSITE" id="PS50088">
    <property type="entry name" value="ANK_REPEAT"/>
    <property type="match status" value="1"/>
</dbReference>
<keyword evidence="6" id="KW-1185">Reference proteome</keyword>
<dbReference type="Pfam" id="PF12796">
    <property type="entry name" value="Ank_2"/>
    <property type="match status" value="1"/>
</dbReference>